<protein>
    <submittedName>
        <fullName evidence="4">DUF4157 domain-containing protein</fullName>
    </submittedName>
</protein>
<evidence type="ECO:0000313" key="5">
    <source>
        <dbReference type="Proteomes" id="UP000465846"/>
    </source>
</evidence>
<dbReference type="EMBL" id="CP048739">
    <property type="protein sequence ID" value="QIB76563.1"/>
    <property type="molecule type" value="Genomic_DNA"/>
</dbReference>
<evidence type="ECO:0000256" key="1">
    <source>
        <dbReference type="SAM" id="MobiDB-lite"/>
    </source>
</evidence>
<feature type="domain" description="eCIS core" evidence="3">
    <location>
        <begin position="152"/>
        <end position="229"/>
    </location>
</feature>
<evidence type="ECO:0000313" key="4">
    <source>
        <dbReference type="EMBL" id="QIB76563.1"/>
    </source>
</evidence>
<organism evidence="4 5">
    <name type="scientific">Halogeometricum borinquense</name>
    <dbReference type="NCBI Taxonomy" id="60847"/>
    <lineage>
        <taxon>Archaea</taxon>
        <taxon>Methanobacteriati</taxon>
        <taxon>Methanobacteriota</taxon>
        <taxon>Stenosarchaea group</taxon>
        <taxon>Halobacteria</taxon>
        <taxon>Halobacteriales</taxon>
        <taxon>Haloferacaceae</taxon>
        <taxon>Halogeometricum</taxon>
    </lineage>
</organism>
<feature type="domain" description="Colicin D C-terminal" evidence="2">
    <location>
        <begin position="309"/>
        <end position="390"/>
    </location>
</feature>
<proteinExistence type="predicted"/>
<feature type="compositionally biased region" description="Polar residues" evidence="1">
    <location>
        <begin position="287"/>
        <end position="298"/>
    </location>
</feature>
<feature type="region of interest" description="Disordered" evidence="1">
    <location>
        <begin position="1"/>
        <end position="45"/>
    </location>
</feature>
<dbReference type="InterPro" id="IPR037178">
    <property type="entry name" value="ColicinD_C_sf"/>
</dbReference>
<dbReference type="SUPFAM" id="SSF102824">
    <property type="entry name" value="Colicin D/E5 nuclease domain"/>
    <property type="match status" value="1"/>
</dbReference>
<gene>
    <name evidence="4" type="ORF">G3I44_17660</name>
</gene>
<feature type="region of interest" description="Disordered" evidence="1">
    <location>
        <begin position="97"/>
        <end position="153"/>
    </location>
</feature>
<dbReference type="Pfam" id="PF13699">
    <property type="entry name" value="eCIS_core"/>
    <property type="match status" value="1"/>
</dbReference>
<sequence>MRFRSANERTSPSKESSSVPSIQELTGGSNRNRSRGGGGSLTPQECESRFGVEIYMDGLDTKIQRLAKKHGAGQVREWTDEGMTVDTMGKPRDMRAFRQRQQERPAEVPKDIERRNAKSVQRSRGAHHEASKAGDANVPDSVRDVISSPGQQLDTSIQRAMEDRMGDNLGDVRIHTGPSAAKACEDINARAFTVGNHIAFNHGEYDPSSAEGQHILAHELAHVRQQTGGAVSMLPQEGELEIDPDPRLEREAEETAQRVMQGGKIGVHRMEHSDVHVQRIKNDPKDNTVQGGTESKSYPDSGIDFPDPQLNAKFKHANDFGIDGNWNKENKQRFEQALREHITDKATKVIEGTYHKQPAIHYYNPQTKNNVMIYPDGEFWSAWKLSGEQEKHLLTTGDL</sequence>
<feature type="region of interest" description="Disordered" evidence="1">
    <location>
        <begin position="279"/>
        <end position="306"/>
    </location>
</feature>
<feature type="compositionally biased region" description="Basic and acidic residues" evidence="1">
    <location>
        <begin position="97"/>
        <end position="116"/>
    </location>
</feature>
<dbReference type="InterPro" id="IPR024440">
    <property type="entry name" value="ColicinD_C"/>
</dbReference>
<dbReference type="Proteomes" id="UP000465846">
    <property type="component" value="Chromosome"/>
</dbReference>
<dbReference type="Pfam" id="PF11429">
    <property type="entry name" value="Colicin_D"/>
    <property type="match status" value="1"/>
</dbReference>
<name>A0A6C0UPP6_9EURY</name>
<dbReference type="InterPro" id="IPR025295">
    <property type="entry name" value="eCIS_core_dom"/>
</dbReference>
<reference evidence="4 5" key="1">
    <citation type="submission" date="2020-02" db="EMBL/GenBank/DDBJ databases">
        <title>Whole genome sequence of Halogeometricum borinquense strain wsp4.</title>
        <authorList>
            <person name="Verma D.K."/>
            <person name="Gopal K."/>
            <person name="Prasad E.S."/>
        </authorList>
    </citation>
    <scope>NUCLEOTIDE SEQUENCE [LARGE SCALE GENOMIC DNA]</scope>
    <source>
        <strain evidence="5">wsp4</strain>
    </source>
</reference>
<evidence type="ECO:0000259" key="2">
    <source>
        <dbReference type="Pfam" id="PF11429"/>
    </source>
</evidence>
<dbReference type="GO" id="GO:0004540">
    <property type="term" value="F:RNA nuclease activity"/>
    <property type="evidence" value="ECO:0007669"/>
    <property type="project" value="InterPro"/>
</dbReference>
<dbReference type="GeneID" id="44081267"/>
<dbReference type="AlphaFoldDB" id="A0A6C0UPP6"/>
<dbReference type="RefSeq" id="WP_163488204.1">
    <property type="nucleotide sequence ID" value="NZ_CP048739.1"/>
</dbReference>
<feature type="compositionally biased region" description="Low complexity" evidence="1">
    <location>
        <begin position="13"/>
        <end position="31"/>
    </location>
</feature>
<evidence type="ECO:0000259" key="3">
    <source>
        <dbReference type="Pfam" id="PF13699"/>
    </source>
</evidence>
<accession>A0A6C0UPP6</accession>
<dbReference type="InterPro" id="IPR038233">
    <property type="entry name" value="Colicin_D/E5_nuclease"/>
</dbReference>
<dbReference type="Gene3D" id="3.10.450.200">
    <property type="match status" value="1"/>
</dbReference>